<feature type="zinc finger region" description="C3H1-type" evidence="6">
    <location>
        <begin position="102"/>
        <end position="129"/>
    </location>
</feature>
<organism evidence="9 10">
    <name type="scientific">Ananas comosus</name>
    <name type="common">Pineapple</name>
    <name type="synonym">Ananas ananas</name>
    <dbReference type="NCBI Taxonomy" id="4615"/>
    <lineage>
        <taxon>Eukaryota</taxon>
        <taxon>Viridiplantae</taxon>
        <taxon>Streptophyta</taxon>
        <taxon>Embryophyta</taxon>
        <taxon>Tracheophyta</taxon>
        <taxon>Spermatophyta</taxon>
        <taxon>Magnoliopsida</taxon>
        <taxon>Liliopsida</taxon>
        <taxon>Poales</taxon>
        <taxon>Bromeliaceae</taxon>
        <taxon>Bromelioideae</taxon>
        <taxon>Ananas</taxon>
    </lineage>
</organism>
<feature type="domain" description="C3H1-type" evidence="8">
    <location>
        <begin position="234"/>
        <end position="262"/>
    </location>
</feature>
<dbReference type="PROSITE" id="PS50103">
    <property type="entry name" value="ZF_C3H1"/>
    <property type="match status" value="3"/>
</dbReference>
<dbReference type="RefSeq" id="XP_020092472.1">
    <property type="nucleotide sequence ID" value="XM_020236883.1"/>
</dbReference>
<feature type="zinc finger region" description="C3H1-type" evidence="6">
    <location>
        <begin position="172"/>
        <end position="200"/>
    </location>
</feature>
<evidence type="ECO:0000313" key="9">
    <source>
        <dbReference type="Proteomes" id="UP000515123"/>
    </source>
</evidence>
<dbReference type="PANTHER" id="PTHR12547">
    <property type="entry name" value="CCCH ZINC FINGER/TIS11-RELATED"/>
    <property type="match status" value="1"/>
</dbReference>
<dbReference type="OrthoDB" id="410307at2759"/>
<reference evidence="10" key="2">
    <citation type="submission" date="2025-08" db="UniProtKB">
        <authorList>
            <consortium name="RefSeq"/>
        </authorList>
    </citation>
    <scope>IDENTIFICATION</scope>
    <source>
        <tissue evidence="10">Leaf</tissue>
    </source>
</reference>
<evidence type="ECO:0000256" key="7">
    <source>
        <dbReference type="SAM" id="MobiDB-lite"/>
    </source>
</evidence>
<evidence type="ECO:0000256" key="1">
    <source>
        <dbReference type="ARBA" id="ARBA00022723"/>
    </source>
</evidence>
<keyword evidence="3 6" id="KW-0863">Zinc-finger</keyword>
<dbReference type="SUPFAM" id="SSF90229">
    <property type="entry name" value="CCCH zinc finger"/>
    <property type="match status" value="3"/>
</dbReference>
<feature type="compositionally biased region" description="Low complexity" evidence="7">
    <location>
        <begin position="58"/>
        <end position="67"/>
    </location>
</feature>
<keyword evidence="5" id="KW-0238">DNA-binding</keyword>
<dbReference type="InterPro" id="IPR000571">
    <property type="entry name" value="Znf_CCCH"/>
</dbReference>
<dbReference type="Proteomes" id="UP000515123">
    <property type="component" value="Linkage group 7"/>
</dbReference>
<dbReference type="GO" id="GO:0003729">
    <property type="term" value="F:mRNA binding"/>
    <property type="evidence" value="ECO:0007669"/>
    <property type="project" value="InterPro"/>
</dbReference>
<feature type="compositionally biased region" description="Polar residues" evidence="7">
    <location>
        <begin position="43"/>
        <end position="57"/>
    </location>
</feature>
<evidence type="ECO:0000313" key="10">
    <source>
        <dbReference type="RefSeq" id="XP_020092472.1"/>
    </source>
</evidence>
<dbReference type="InterPro" id="IPR041367">
    <property type="entry name" value="Znf-CCCH_4"/>
</dbReference>
<feature type="region of interest" description="Disordered" evidence="7">
    <location>
        <begin position="1"/>
        <end position="95"/>
    </location>
</feature>
<dbReference type="GO" id="GO:0000976">
    <property type="term" value="F:transcription cis-regulatory region binding"/>
    <property type="evidence" value="ECO:0007669"/>
    <property type="project" value="EnsemblPlants"/>
</dbReference>
<dbReference type="Gene3D" id="4.10.1000.10">
    <property type="entry name" value="Zinc finger, CCCH-type"/>
    <property type="match status" value="3"/>
</dbReference>
<evidence type="ECO:0000259" key="8">
    <source>
        <dbReference type="PROSITE" id="PS50103"/>
    </source>
</evidence>
<dbReference type="GO" id="GO:0005634">
    <property type="term" value="C:nucleus"/>
    <property type="evidence" value="ECO:0007669"/>
    <property type="project" value="EnsemblPlants"/>
</dbReference>
<evidence type="ECO:0000256" key="4">
    <source>
        <dbReference type="ARBA" id="ARBA00022833"/>
    </source>
</evidence>
<dbReference type="GeneID" id="109712984"/>
<dbReference type="GO" id="GO:0006355">
    <property type="term" value="P:regulation of DNA-templated transcription"/>
    <property type="evidence" value="ECO:0007669"/>
    <property type="project" value="UniProtKB-ARBA"/>
</dbReference>
<dbReference type="SMART" id="SM00356">
    <property type="entry name" value="ZnF_C3H1"/>
    <property type="match status" value="3"/>
</dbReference>
<feature type="domain" description="C3H1-type" evidence="8">
    <location>
        <begin position="102"/>
        <end position="129"/>
    </location>
</feature>
<keyword evidence="4 6" id="KW-0862">Zinc</keyword>
<reference evidence="9" key="1">
    <citation type="journal article" date="2015" name="Nat. Genet.">
        <title>The pineapple genome and the evolution of CAM photosynthesis.</title>
        <authorList>
            <person name="Ming R."/>
            <person name="VanBuren R."/>
            <person name="Wai C.M."/>
            <person name="Tang H."/>
            <person name="Schatz M.C."/>
            <person name="Bowers J.E."/>
            <person name="Lyons E."/>
            <person name="Wang M.L."/>
            <person name="Chen J."/>
            <person name="Biggers E."/>
            <person name="Zhang J."/>
            <person name="Huang L."/>
            <person name="Zhang L."/>
            <person name="Miao W."/>
            <person name="Zhang J."/>
            <person name="Ye Z."/>
            <person name="Miao C."/>
            <person name="Lin Z."/>
            <person name="Wang H."/>
            <person name="Zhou H."/>
            <person name="Yim W.C."/>
            <person name="Priest H.D."/>
            <person name="Zheng C."/>
            <person name="Woodhouse M."/>
            <person name="Edger P.P."/>
            <person name="Guyot R."/>
            <person name="Guo H.B."/>
            <person name="Guo H."/>
            <person name="Zheng G."/>
            <person name="Singh R."/>
            <person name="Sharma A."/>
            <person name="Min X."/>
            <person name="Zheng Y."/>
            <person name="Lee H."/>
            <person name="Gurtowski J."/>
            <person name="Sedlazeck F.J."/>
            <person name="Harkess A."/>
            <person name="McKain M.R."/>
            <person name="Liao Z."/>
            <person name="Fang J."/>
            <person name="Liu J."/>
            <person name="Zhang X."/>
            <person name="Zhang Q."/>
            <person name="Hu W."/>
            <person name="Qin Y."/>
            <person name="Wang K."/>
            <person name="Chen L.Y."/>
            <person name="Shirley N."/>
            <person name="Lin Y.R."/>
            <person name="Liu L.Y."/>
            <person name="Hernandez A.G."/>
            <person name="Wright C.L."/>
            <person name="Bulone V."/>
            <person name="Tuskan G.A."/>
            <person name="Heath K."/>
            <person name="Zee F."/>
            <person name="Moore P.H."/>
            <person name="Sunkar R."/>
            <person name="Leebens-Mack J.H."/>
            <person name="Mockler T."/>
            <person name="Bennetzen J.L."/>
            <person name="Freeling M."/>
            <person name="Sankoff D."/>
            <person name="Paterson A.H."/>
            <person name="Zhu X."/>
            <person name="Yang X."/>
            <person name="Smith J.A."/>
            <person name="Cushman J.C."/>
            <person name="Paull R.E."/>
            <person name="Yu Q."/>
        </authorList>
    </citation>
    <scope>NUCLEOTIDE SEQUENCE [LARGE SCALE GENOMIC DNA]</scope>
    <source>
        <strain evidence="9">cv. F153</strain>
    </source>
</reference>
<feature type="domain" description="C3H1-type" evidence="8">
    <location>
        <begin position="172"/>
        <end position="200"/>
    </location>
</feature>
<name>A0A6P5FA37_ANACO</name>
<evidence type="ECO:0000256" key="6">
    <source>
        <dbReference type="PROSITE-ProRule" id="PRU00723"/>
    </source>
</evidence>
<dbReference type="PANTHER" id="PTHR12547:SF156">
    <property type="entry name" value="ZINC FINGER CCCH DOMAIN-CONTAINING PROTEIN 12"/>
    <property type="match status" value="1"/>
</dbReference>
<keyword evidence="2" id="KW-0677">Repeat</keyword>
<dbReference type="FunFam" id="4.10.1000.10:FF:000016">
    <property type="entry name" value="Zinc finger CCCH domain-containing protein"/>
    <property type="match status" value="1"/>
</dbReference>
<dbReference type="GO" id="GO:0008270">
    <property type="term" value="F:zinc ion binding"/>
    <property type="evidence" value="ECO:0007669"/>
    <property type="project" value="UniProtKB-KW"/>
</dbReference>
<accession>A0A6P5FA37</accession>
<dbReference type="Gramene" id="Aco010557.1.mrna1">
    <property type="protein sequence ID" value="Aco010557.1.mrna1"/>
    <property type="gene ID" value="Aco010557.1.path1"/>
</dbReference>
<proteinExistence type="predicted"/>
<dbReference type="Pfam" id="PF00642">
    <property type="entry name" value="zf-CCCH"/>
    <property type="match status" value="2"/>
</dbReference>
<dbReference type="InterPro" id="IPR036855">
    <property type="entry name" value="Znf_CCCH_sf"/>
</dbReference>
<keyword evidence="9" id="KW-1185">Reference proteome</keyword>
<evidence type="ECO:0000256" key="5">
    <source>
        <dbReference type="ARBA" id="ARBA00023125"/>
    </source>
</evidence>
<feature type="compositionally biased region" description="Low complexity" evidence="7">
    <location>
        <begin position="81"/>
        <end position="95"/>
    </location>
</feature>
<evidence type="ECO:0000256" key="3">
    <source>
        <dbReference type="ARBA" id="ARBA00022771"/>
    </source>
</evidence>
<sequence length="357" mass="38983">MDYNSSAIEIIPDASGPESWAAAAAQNDQAMWATDDDYRNWNPDPSTDPNPNYFTDRQSQSHSQSQSRAGSEQPPTKKPRGSSSQGEGSNSTSKSRAIGKMFFKTKLCCKFRAGTCPYVTNCNFAHGMEELRKPPPNWQEIVAAQEEGAEVREENQIPIITSANVGGDGQRSYKGRHCKKFYTEEGCPYGDMCTFLHDEQSKARESVAISLSPTVGGTSNFGPGPNGLAQKPSNWKTRICNKWEMTGYCPFGSKCHFAHGAAELHRYGGGLVEMDSRDAASATPDSKQAVVSTKAPAEAAAASTTVVPHADVYHIGVPSQRPAVVNQRQAQGQRPLQKWKGPDKISRIYGDWIDEIE</sequence>
<feature type="zinc finger region" description="C3H1-type" evidence="6">
    <location>
        <begin position="234"/>
        <end position="262"/>
    </location>
</feature>
<protein>
    <submittedName>
        <fullName evidence="10">Zinc finger CCCH domain-containing protein 56 isoform X1</fullName>
    </submittedName>
</protein>
<feature type="compositionally biased region" description="Low complexity" evidence="7">
    <location>
        <begin position="21"/>
        <end position="33"/>
    </location>
</feature>
<dbReference type="Pfam" id="PF18044">
    <property type="entry name" value="zf-CCCH_4"/>
    <property type="match status" value="1"/>
</dbReference>
<dbReference type="FunFam" id="4.10.1000.10:FF:000001">
    <property type="entry name" value="zinc finger CCCH domain-containing protein 15-like"/>
    <property type="match status" value="1"/>
</dbReference>
<dbReference type="InterPro" id="IPR045877">
    <property type="entry name" value="ZFP36-like"/>
</dbReference>
<dbReference type="FunFam" id="4.10.1000.10:FF:000045">
    <property type="entry name" value="Zinc finger, CCCH-type"/>
    <property type="match status" value="1"/>
</dbReference>
<keyword evidence="1 6" id="KW-0479">Metal-binding</keyword>
<dbReference type="AlphaFoldDB" id="A0A6P5FA37"/>
<gene>
    <name evidence="10" type="primary">LOC109712984</name>
</gene>
<evidence type="ECO:0000256" key="2">
    <source>
        <dbReference type="ARBA" id="ARBA00022737"/>
    </source>
</evidence>